<protein>
    <submittedName>
        <fullName evidence="1">Uncharacterized protein</fullName>
    </submittedName>
</protein>
<comment type="caution">
    <text evidence="1">The sequence shown here is derived from an EMBL/GenBank/DDBJ whole genome shotgun (WGS) entry which is preliminary data.</text>
</comment>
<dbReference type="AlphaFoldDB" id="A0A5J4RMD0"/>
<dbReference type="EMBL" id="SNRY01000958">
    <property type="protein sequence ID" value="KAA6334808.1"/>
    <property type="molecule type" value="Genomic_DNA"/>
</dbReference>
<evidence type="ECO:0000313" key="1">
    <source>
        <dbReference type="EMBL" id="KAA6334808.1"/>
    </source>
</evidence>
<gene>
    <name evidence="1" type="ORF">EZS27_016904</name>
</gene>
<reference evidence="1" key="1">
    <citation type="submission" date="2019-03" db="EMBL/GenBank/DDBJ databases">
        <title>Single cell metagenomics reveals metabolic interactions within the superorganism composed of flagellate Streblomastix strix and complex community of Bacteroidetes bacteria on its surface.</title>
        <authorList>
            <person name="Treitli S.C."/>
            <person name="Kolisko M."/>
            <person name="Husnik F."/>
            <person name="Keeling P."/>
            <person name="Hampl V."/>
        </authorList>
    </citation>
    <scope>NUCLEOTIDE SEQUENCE</scope>
    <source>
        <strain evidence="1">STM</strain>
    </source>
</reference>
<proteinExistence type="predicted"/>
<organism evidence="1">
    <name type="scientific">termite gut metagenome</name>
    <dbReference type="NCBI Taxonomy" id="433724"/>
    <lineage>
        <taxon>unclassified sequences</taxon>
        <taxon>metagenomes</taxon>
        <taxon>organismal metagenomes</taxon>
    </lineage>
</organism>
<name>A0A5J4RMD0_9ZZZZ</name>
<accession>A0A5J4RMD0</accession>
<sequence length="434" mass="46886">MSNAREVQFLYLAEKLTINVSANDAASLSGQTLSVTNVGTGAVLYSGAAAGVQVLIPYDVNYKASVNAKAGYASPADFTATANMISRTATLQYEKIVSADITFAKNVSGISNITGSINQGIIAEILAKMRSCLCKKTGEGQVAIRYLKNSDRNYYEDNTAAVLTGSEGDVMVYIPEFYYKFSNVDTNNRKLSFALIRPDSTWKRSLGGLCGAYKAYVSSSKVYSRSGVMPTADTSQTNFISYAQARGGGYNLIDYDMHCAIAFLFFAKYGSRSSQAVLGLGGMTYGSGATGTTNSIGNADTVTTSSGAVNFQGIEAVHGWYNEWVSGVTIDNNVWTIQQAEGGQRTVSAGTSDGWITNRLPWAPAIFWMLSLLPWAALKPPILQTSIPNQVLPALLCGVRVTRYLRMAVWRTRVCTTHHRTRMRTWARGLLSGA</sequence>